<sequence>MLNKKSRRGRGHVLLWVLAWTSAVVAFTGSTTKARNVPPTASLRESEAAAFGGAVQASAAPPVPDNLTKREKIEFMLWRAWHSMGNPRPRSKEVRECIAFFRGCQRQLGHKKLLVDAAGGHGGIACVFLAHKRADRAIVVDLYQPTSFENLRLAWAEGSDASVKYHIADVSSPDWLPSLLDKEAGDLQPSEIAVVSCHACSLLSDELIRACTRSQVDFALMPCCHGKDSRKGKMMLNTAKMLGIPHDMLIDISRLGIIEESSGYKASMRCIDSSITPQNRILLGLRESEADAEKRELARSASLYRLARKYRHIGIPLGKGAGSMTVVQGVQLWCCGVRDQYRAEAETGMVVDASSKASQTSDDTEEENPPDDEHEHKRPTAPEGVTTQPHRADSAWSWAEYFLVPPFQFGAMCGNVKEPFCVLPSRAPATRHGHSAAAWVAPLPAVALEGPADLPKSQAIAILPLKRPRRSQTSAGASSPMEAPYERRRTFLVEYIPGELWGLEQKLGLLYVHVPIRMTVLRLESGGLLVYGAVAPTDECLSLLRELESKYGAVRFLVLPTVAVEHKTFAGPLAQRLPDAEVWIAPGQYSVPLPLPLAFLGFPLFGVRELPRDSAGADLPWGKELEHTALASASSTPVFGPVGKDPSTGAFCEAAFYVPRLRTLLLTDLLISIPRDPPLVLREDPRPLLFHARDGPLEPVETDERALQRGWQRIVIFSLFFQSGAIDVQPVEEAFRDAQKSQAPELGWAGLLPWNYRDDWQEAFEAISGGVLVPPILQALVLNRGERDTSQLREFVALVAERWPFEQMLEQMLSLHFAGLTRCTPGDWTSAFRRFLDEPTLPFATFGPRPRDKDLAFLRDFGSQLQSIGNIVEPIPQATQASGISRPKQVENPASQRTLKFYPQPGDDRSASSVDVIEHGFEVLIVRRAPSPTPRCPSDVLRPVIEDSGDVPTATSAPRCSSRGKRQPWKKQGNSQGQGNWRGESWDAAPPWQLWRGSWSPRQKADRYDSVAVATSAAPTQPVATASGSGKSELMKEIQRYLSSARRADTRVRKLGEEKLTRGAQWEKWAKEAKEKFIRQRKQYESDLLRIDECIALATKEGQDASQMVQALVDHGLAAKKPQEMPEAEAMWDSMMEVDDLESETGFMREALIAARPTQKQHMQQKKLLGPLILGHQIQPGTFFALLDLATEGGPYTTAAVDEHWPTALSQPSYPPQTVDRSIAQRIAYPSVMQGNGEDGRLLGVIIFAPNYQTEIWAVHVQPDGGLAELRGSVQTLLADAFRGRLDRAVPIVPQLHDCCAQFVAYPSILDADGSLGVAVIFDLSRVGGDVFAAVVSRVLSSHDLIPFVRPLTRFDIEDFAFYIGAFSSPCAEGENVTLTHGTVIAVLPVQSEPPRDFAVSDLFRNDSTWTQIQHVPRLLRTPCLCVLSRKHRFVLRQDLHSGRTISEAVSVLLDAPADTFTFCSSFAFEDLDVQGNPCDRVVLTAPVPPCHALPQGMLRRDIWVFCDYRPLGRKPRGHLVHVFRVHVPSLLALDDIVVPEGYELLVDGGFPSGDEIIIGPKTTLVFRVQAGGWRRLSHPSPPDPPSSDDDDADDDAGLGPRGRWRSPPSGPSGPAVNPDQGDEGVDGRLSRSRSPIGSKSTAPADCVAPGSVGLRIPTPPLQCTTSDVSIDSGFALPAEASFGFPLVAKQTDSPGDFAHPVGADSGARNAHLQQLLEGPPQRDGPTFPVDPAELLRRRTRVCGDAEAPVTDLLVFVYAPQRIPEVFVLPLRIPCTVPEALQAVIECRDDEFSGRYPELVVADPQPDRAFATLLTVPAWAVGSTVVIFDCRRINGALFCLSVDQRLNRESLCLAAGLQPTPEIRVFVQGLPWALGAWQQVDLAIGHTVTFLPPGHPAPTRLILADMLFDSDHWDAQAAVPAPLGRHYLLLTDGISHLFTFPNGGVSHYRELIADQLRCLEQNLTLQGTRPRLEDVVFQGHHAHAVVVATEAISQLPVPPARLSPPQWIVALDLRDILRPFTWRLLPSDTLPVQALIREYDEFRPPGFITSVTGAPIEALPSGPVFRIRSGQLLRVCFTPDDIDMSTDPGHGQDGPSADQDAAGSSGSDTDTEDSGPGNDRTTPDLPDPAPISVGGGQDSAPDSSSEPVNVPVWFGILVPGFTLERIRLDLDIPTTIAEVITLLQQCRNPHIAAAFPGLVPATTQPDVRWGIFLALPIWGPATNLVCVDFYTTRQVLFAAPAPSGADLDILRDIAGLSEGSQYDLYVDSIGPIGAEEYVELHNGSTISLVEPGCQRPWTMPLSAMLRTHLPWDDTAAFPTDFDVERYVLACADGMRVFAMLPDRAMLYREDIASSLQCPASLLQLVPARPRPTDIAFFGFDCRTVLAALDRRAMRTDDRSTVGLLDARRVHKGWLPLVTHTGWLAIEDILEHVAEDLPIGWCARLLDYESGQSHVFLEEGAILVVVARRTTSLTESGVDDQQHISHLDSQGPPDTGPPAEDSTLPGAAPASSAPSDATNRPILGAVPAVARSCPGVFDKWSDDTQRPSLDYGNHWLTPVFAGLLQALQCWLCSSGAAAVGVLPLSLLLALWSTGLLRPPFTFHGVLRPSLLIVGLLLACRPVTATHDLQPGAVSAAYSAQSLVTAAVDPPLHGGICCNVSGHTCDVVTGARAIPTPARAGRIPCLVPDAAVSRPPVVIGELSTLLESSLAEFGATPFFLAATLLETLFEHFAIDAGDLWHDSTRTVVHLGAHLPTFCVHDVTPVAMRSTLDFEQAASLFSFTWRLPSVLPEGLRLHPATISAFARHLPASKVGASPISHIDVFTDGSFCGSISTWAFAVVARADTGPFLLAWAKGTVALPGQAFAIGALEHSAVNGERSALFWALTWLLGVDSGAMLATPTMNLLIRLLVLGKLRLLAGLDLWVPSTFDEFHSGPDHTWVAPGGASVSRIDYILIPITWDVPTSGSAVLHQVDFGQAGLDHYAVRLDVSVGFADRLAFPGKRRAIDVAKASSPEAAAVVADLCNTLPTVPWHVDAHRHYQLISDHLLTGLAEKFPRARCRQRRSFVSDTTWMFRQQRSWLRKQAHTASGHLSQWLTRCAFWSWSLDCALHRGLSVGIAPLLQSLSALRHAVDALRALKPQFRQTMRQDKRRYLSEAAELAMHSPTKQDGSMAATPAEADARWLRHFSSIERGGPITPDDLVQRCVQRQCAFDLETFEVVQTDLPSKFDFEQAMRSAKLGRACGNDGFPADILHCHAGAMSVRPYTPPSVSGVDPGLTSAPHLCKLVEGRCTAIVFLDLREAFHRVVRPLVHGGDLSDAHIAHVLQALHLPPARLDDLRVYVRETSLLESSGASEWASAMVREFQADSWLTIGQGLAVVEDGTRPGDALADVVFSFLFSAVLGRIREAIRDAGVEVCLPWHADWYRQLYGDGPPPCEHLAPVDVTWMDDLALLLTAPSPSAMLESVKIAASILVDEYRHLGGILHWKGSLEPELKHRHTVSSVPTPLGFTPLMILSQGVAAGNSTQEVLTSLEDLFIQEPASWDYQGLLVEARRIFAGHCLQNSRLKATAKAWQTAVCDELASGTKFDPTWVNWHTRLAAFLVEVDFADWLVPDAAEPVKDCATFRDASLTLPWLSFASLVLPVGVVSDSHSLTFLASGLGVGDFSFSKRCQLIHFHECFCEPTVLDFAGWSKQRDSRVFAFFVGDLLSSIAFPGPVKNFRSLEPHLQRLRLFADLVRGLERPDYALQLRGNAGDCSQGHFQGAQTISQSLYRAARFICLPPPTGGKPRALPGMDQGKPGVVVKNTFLEVGDHMPALSDWRRQMSEPVKIYTSPAEEDAEEEAEVPEQMPPLPFAMTPPSTSSTHPGHPGPGMPQVMPGVPVVMPGAMPGAIPGVMPGAMPPGAVGPAQCFEAQPAQPMPRQGVREQGRRDIRNGQAINQLKNNDITSKEPPWNDVTTVMMRNLPNKYRQQMLLDELADAGFRAQTDFDFFYLPMDHSNAANLGYCFINFTEPALANAFAAAFQGKKMRRFNSHKTVVVMPASIQGYERNYKYYSSTRVAQAEDPAYRPLFLKNLDIDLQQDRKGSGRGKGFDKGKGKKGSKDKGGGKGSPDGKGVEAFSRLAFMGLDDSNAPQGVQGDWTPMEQIPWQQAPYPASGCSGRSGSTVTCPNCGNMCSSDHRFCSACGHPISAGKNAGGSANPMPSMPAKGGPSAGPLMMNGIPIIPMGCGPVGGCRQFTIPELMTSDSVKRRAQAAVAAAQEAVHRAVATLAGAMNMRADAPTFMPNMQELADPVSNELDVMRGLMLIAALKDIEQRDSDGLVSLTGGARLFVSSGPALGPFAFRETSTDALSTCPALRSDLGDPVSFKCSRCTVPNFGGPLHLEQNLDLAKDVPAPAFFVKSIRLDESLWFTSARAAPMPPSGPRVPPKGSRQLRPPGEPRPLQRVSQVQNQADEVKRLQKQAGDLVRSHDLRGAIHLFEECKAEINDALDGLPKDDLCYSSLTETKRSVEEKISKCKQFLPFEYFLTAPK</sequence>
<dbReference type="Pfam" id="PF14234">
    <property type="entry name" value="DUF4336"/>
    <property type="match status" value="1"/>
</dbReference>
<feature type="region of interest" description="Disordered" evidence="1">
    <location>
        <begin position="2079"/>
        <end position="2146"/>
    </location>
</feature>
<accession>A0A1Q9C4X7</accession>
<gene>
    <name evidence="4" type="primary">ML4</name>
    <name evidence="4" type="ORF">AK812_SmicGene41909</name>
</gene>
<dbReference type="EMBL" id="LSRX01001684">
    <property type="protein sequence ID" value="OLP77970.1"/>
    <property type="molecule type" value="Genomic_DNA"/>
</dbReference>
<dbReference type="PANTHER" id="PTHR33835">
    <property type="entry name" value="YALI0C07656P"/>
    <property type="match status" value="1"/>
</dbReference>
<dbReference type="Pfam" id="PF04059">
    <property type="entry name" value="RRM_2"/>
    <property type="match status" value="1"/>
</dbReference>
<feature type="region of interest" description="Disordered" evidence="1">
    <location>
        <begin position="1575"/>
        <end position="1655"/>
    </location>
</feature>
<dbReference type="InterPro" id="IPR007201">
    <property type="entry name" value="Mei2-like_Rrm_C"/>
</dbReference>
<feature type="compositionally biased region" description="Basic and acidic residues" evidence="1">
    <location>
        <begin position="371"/>
        <end position="380"/>
    </location>
</feature>
<keyword evidence="5" id="KW-1185">Reference proteome</keyword>
<dbReference type="InterPro" id="IPR035979">
    <property type="entry name" value="RBD_domain_sf"/>
</dbReference>
<feature type="compositionally biased region" description="Acidic residues" evidence="1">
    <location>
        <begin position="1587"/>
        <end position="1597"/>
    </location>
</feature>
<evidence type="ECO:0000259" key="3">
    <source>
        <dbReference type="Pfam" id="PF04059"/>
    </source>
</evidence>
<feature type="compositionally biased region" description="Pro residues" evidence="1">
    <location>
        <begin position="4416"/>
        <end position="4425"/>
    </location>
</feature>
<feature type="compositionally biased region" description="Low complexity" evidence="1">
    <location>
        <begin position="3853"/>
        <end position="3869"/>
    </location>
</feature>
<dbReference type="SUPFAM" id="SSF54928">
    <property type="entry name" value="RNA-binding domain, RBD"/>
    <property type="match status" value="1"/>
</dbReference>
<dbReference type="Gene3D" id="3.30.70.330">
    <property type="match status" value="1"/>
</dbReference>
<evidence type="ECO:0000256" key="1">
    <source>
        <dbReference type="SAM" id="MobiDB-lite"/>
    </source>
</evidence>
<feature type="region of interest" description="Disordered" evidence="1">
    <location>
        <begin position="880"/>
        <end position="912"/>
    </location>
</feature>
<dbReference type="OrthoDB" id="407949at2759"/>
<reference evidence="4 5" key="1">
    <citation type="submission" date="2016-02" db="EMBL/GenBank/DDBJ databases">
        <title>Genome analysis of coral dinoflagellate symbionts highlights evolutionary adaptations to a symbiotic lifestyle.</title>
        <authorList>
            <person name="Aranda M."/>
            <person name="Li Y."/>
            <person name="Liew Y.J."/>
            <person name="Baumgarten S."/>
            <person name="Simakov O."/>
            <person name="Wilson M."/>
            <person name="Piel J."/>
            <person name="Ashoor H."/>
            <person name="Bougouffa S."/>
            <person name="Bajic V.B."/>
            <person name="Ryu T."/>
            <person name="Ravasi T."/>
            <person name="Bayer T."/>
            <person name="Micklem G."/>
            <person name="Kim H."/>
            <person name="Bhak J."/>
            <person name="Lajeunesse T.C."/>
            <person name="Voolstra C.R."/>
        </authorList>
    </citation>
    <scope>NUCLEOTIDE SEQUENCE [LARGE SCALE GENOMIC DNA]</scope>
    <source>
        <strain evidence="4 5">CCMP2467</strain>
    </source>
</reference>
<feature type="compositionally biased region" description="Acidic residues" evidence="1">
    <location>
        <begin position="3833"/>
        <end position="3843"/>
    </location>
</feature>
<feature type="region of interest" description="Disordered" evidence="1">
    <location>
        <begin position="2475"/>
        <end position="2516"/>
    </location>
</feature>
<feature type="chain" id="PRO_5012819292" evidence="2">
    <location>
        <begin position="27"/>
        <end position="4529"/>
    </location>
</feature>
<keyword evidence="2" id="KW-0732">Signal</keyword>
<feature type="compositionally biased region" description="Polar residues" evidence="1">
    <location>
        <begin position="3934"/>
        <end position="3944"/>
    </location>
</feature>
<feature type="compositionally biased region" description="Basic and acidic residues" evidence="1">
    <location>
        <begin position="4079"/>
        <end position="4104"/>
    </location>
</feature>
<evidence type="ECO:0000313" key="5">
    <source>
        <dbReference type="Proteomes" id="UP000186817"/>
    </source>
</evidence>
<dbReference type="PANTHER" id="PTHR33835:SF2">
    <property type="entry name" value="LYSINE-TRNA LIGASE"/>
    <property type="match status" value="1"/>
</dbReference>
<organism evidence="4 5">
    <name type="scientific">Symbiodinium microadriaticum</name>
    <name type="common">Dinoflagellate</name>
    <name type="synonym">Zooxanthella microadriatica</name>
    <dbReference type="NCBI Taxonomy" id="2951"/>
    <lineage>
        <taxon>Eukaryota</taxon>
        <taxon>Sar</taxon>
        <taxon>Alveolata</taxon>
        <taxon>Dinophyceae</taxon>
        <taxon>Suessiales</taxon>
        <taxon>Symbiodiniaceae</taxon>
        <taxon>Symbiodinium</taxon>
    </lineage>
</organism>
<feature type="compositionally biased region" description="Polar residues" evidence="1">
    <location>
        <begin position="1633"/>
        <end position="1642"/>
    </location>
</feature>
<dbReference type="Proteomes" id="UP000186817">
    <property type="component" value="Unassembled WGS sequence"/>
</dbReference>
<feature type="region of interest" description="Disordered" evidence="1">
    <location>
        <begin position="4414"/>
        <end position="4442"/>
    </location>
</feature>
<protein>
    <submittedName>
        <fullName evidence="4">Protein MEI2-like 4</fullName>
    </submittedName>
</protein>
<dbReference type="GO" id="GO:0003676">
    <property type="term" value="F:nucleic acid binding"/>
    <property type="evidence" value="ECO:0007669"/>
    <property type="project" value="InterPro"/>
</dbReference>
<dbReference type="InterPro" id="IPR012677">
    <property type="entry name" value="Nucleotide-bd_a/b_plait_sf"/>
</dbReference>
<feature type="region of interest" description="Disordered" evidence="1">
    <location>
        <begin position="3831"/>
        <end position="3869"/>
    </location>
</feature>
<feature type="region of interest" description="Disordered" evidence="1">
    <location>
        <begin position="933"/>
        <end position="987"/>
    </location>
</feature>
<feature type="domain" description="Mei2-like C-terminal RNA recognition motif" evidence="3">
    <location>
        <begin position="3955"/>
        <end position="4047"/>
    </location>
</feature>
<evidence type="ECO:0000256" key="2">
    <source>
        <dbReference type="SAM" id="SignalP"/>
    </source>
</evidence>
<feature type="region of interest" description="Disordered" evidence="1">
    <location>
        <begin position="4079"/>
        <end position="4113"/>
    </location>
</feature>
<feature type="signal peptide" evidence="2">
    <location>
        <begin position="1"/>
        <end position="26"/>
    </location>
</feature>
<comment type="caution">
    <text evidence="4">The sequence shown here is derived from an EMBL/GenBank/DDBJ whole genome shotgun (WGS) entry which is preliminary data.</text>
</comment>
<feature type="compositionally biased region" description="Low complexity" evidence="1">
    <location>
        <begin position="2093"/>
        <end position="2108"/>
    </location>
</feature>
<feature type="compositionally biased region" description="Low complexity" evidence="1">
    <location>
        <begin position="2504"/>
        <end position="2516"/>
    </location>
</feature>
<evidence type="ECO:0000313" key="4">
    <source>
        <dbReference type="EMBL" id="OLP77970.1"/>
    </source>
</evidence>
<dbReference type="InterPro" id="IPR025638">
    <property type="entry name" value="DUF4336"/>
</dbReference>
<proteinExistence type="predicted"/>
<feature type="region of interest" description="Disordered" evidence="1">
    <location>
        <begin position="3931"/>
        <end position="3951"/>
    </location>
</feature>
<feature type="region of interest" description="Disordered" evidence="1">
    <location>
        <begin position="348"/>
        <end position="390"/>
    </location>
</feature>
<name>A0A1Q9C4X7_SYMMI</name>